<keyword evidence="13 18" id="KW-1015">Disulfide bond</keyword>
<keyword evidence="10 19" id="KW-1133">Transmembrane helix</keyword>
<accession>A0A9W2YKG4</accession>
<keyword evidence="6" id="KW-0808">Transferase</keyword>
<proteinExistence type="inferred from homology"/>
<evidence type="ECO:0000256" key="14">
    <source>
        <dbReference type="ARBA" id="ARBA00023180"/>
    </source>
</evidence>
<keyword evidence="20" id="KW-0732">Signal</keyword>
<dbReference type="Gene3D" id="3.40.50.300">
    <property type="entry name" value="P-loop containing nucleotide triphosphate hydrolases"/>
    <property type="match status" value="1"/>
</dbReference>
<dbReference type="GO" id="GO:0015016">
    <property type="term" value="F:heparan sulfate N-sulfotransferase activity"/>
    <property type="evidence" value="ECO:0007669"/>
    <property type="project" value="UniProtKB-EC"/>
</dbReference>
<comment type="subcellular location">
    <subcellularLocation>
        <location evidence="1">Golgi apparatus membrane</location>
        <topology evidence="1">Single-pass type II membrane protein</topology>
    </subcellularLocation>
</comment>
<dbReference type="SUPFAM" id="SSF52540">
    <property type="entry name" value="P-loop containing nucleoside triphosphate hydrolases"/>
    <property type="match status" value="1"/>
</dbReference>
<dbReference type="OMA" id="FTHINTF"/>
<dbReference type="GO" id="GO:0016787">
    <property type="term" value="F:hydrolase activity"/>
    <property type="evidence" value="ECO:0007669"/>
    <property type="project" value="UniProtKB-KW"/>
</dbReference>
<dbReference type="GeneID" id="106070909"/>
<evidence type="ECO:0000256" key="19">
    <source>
        <dbReference type="SAM" id="Phobius"/>
    </source>
</evidence>
<organism evidence="24 26">
    <name type="scientific">Biomphalaria glabrata</name>
    <name type="common">Bloodfluke planorb</name>
    <name type="synonym">Freshwater snail</name>
    <dbReference type="NCBI Taxonomy" id="6526"/>
    <lineage>
        <taxon>Eukaryota</taxon>
        <taxon>Metazoa</taxon>
        <taxon>Spiralia</taxon>
        <taxon>Lophotrochozoa</taxon>
        <taxon>Mollusca</taxon>
        <taxon>Gastropoda</taxon>
        <taxon>Heterobranchia</taxon>
        <taxon>Euthyneura</taxon>
        <taxon>Panpulmonata</taxon>
        <taxon>Hygrophila</taxon>
        <taxon>Lymnaeoidea</taxon>
        <taxon>Planorbidae</taxon>
        <taxon>Biomphalaria</taxon>
    </lineage>
</organism>
<dbReference type="RefSeq" id="XP_055863215.1">
    <property type="nucleotide sequence ID" value="XM_056007240.1"/>
</dbReference>
<evidence type="ECO:0000313" key="28">
    <source>
        <dbReference type="RefSeq" id="XP_055863215.1"/>
    </source>
</evidence>
<feature type="active site" description="For sulfotransferase activity" evidence="16">
    <location>
        <position position="646"/>
    </location>
</feature>
<feature type="domain" description="Heparan sulphate-N-deacetylase deacetylase" evidence="22">
    <location>
        <begin position="345"/>
        <end position="547"/>
    </location>
</feature>
<dbReference type="OrthoDB" id="8958249at2759"/>
<dbReference type="Pfam" id="PF00685">
    <property type="entry name" value="Sulfotransfer_1"/>
    <property type="match status" value="1"/>
</dbReference>
<evidence type="ECO:0000256" key="13">
    <source>
        <dbReference type="ARBA" id="ARBA00023157"/>
    </source>
</evidence>
<evidence type="ECO:0000259" key="23">
    <source>
        <dbReference type="Pfam" id="PF25119"/>
    </source>
</evidence>
<keyword evidence="14" id="KW-0325">Glycoprotein</keyword>
<dbReference type="PANTHER" id="PTHR10605:SF56">
    <property type="entry name" value="BIFUNCTIONAL HEPARAN SULFATE N-DEACETYLASE_N-SULFOTRANSFERASE"/>
    <property type="match status" value="1"/>
</dbReference>
<evidence type="ECO:0000256" key="12">
    <source>
        <dbReference type="ARBA" id="ARBA00023136"/>
    </source>
</evidence>
<dbReference type="PANTHER" id="PTHR10605">
    <property type="entry name" value="HEPARAN SULFATE SULFOTRANSFERASE"/>
    <property type="match status" value="1"/>
</dbReference>
<name>A0A9W2YKG4_BIOGL</name>
<feature type="binding site" evidence="17">
    <location>
        <position position="743"/>
    </location>
    <ligand>
        <name>3'-phosphoadenylyl sulfate</name>
        <dbReference type="ChEBI" id="CHEBI:58339"/>
    </ligand>
</feature>
<evidence type="ECO:0000256" key="20">
    <source>
        <dbReference type="SAM" id="SignalP"/>
    </source>
</evidence>
<dbReference type="InterPro" id="IPR000863">
    <property type="entry name" value="Sulfotransferase_dom"/>
</dbReference>
<keyword evidence="24" id="KW-1185">Reference proteome</keyword>
<dbReference type="AlphaFoldDB" id="A0A9W2YKG4"/>
<dbReference type="EC" id="2.8.2.8" evidence="5"/>
<dbReference type="RefSeq" id="XP_055863212.1">
    <property type="nucleotide sequence ID" value="XM_056007237.1"/>
</dbReference>
<dbReference type="GO" id="GO:0000139">
    <property type="term" value="C:Golgi membrane"/>
    <property type="evidence" value="ECO:0007669"/>
    <property type="project" value="UniProtKB-SubCell"/>
</dbReference>
<evidence type="ECO:0000256" key="10">
    <source>
        <dbReference type="ARBA" id="ARBA00022989"/>
    </source>
</evidence>
<dbReference type="InterPro" id="IPR027417">
    <property type="entry name" value="P-loop_NTPase"/>
</dbReference>
<keyword evidence="12 19" id="KW-0472">Membrane</keyword>
<feature type="transmembrane region" description="Helical" evidence="19">
    <location>
        <begin position="29"/>
        <end position="47"/>
    </location>
</feature>
<dbReference type="InterPro" id="IPR056793">
    <property type="entry name" value="HSNSD_N"/>
</dbReference>
<evidence type="ECO:0000256" key="11">
    <source>
        <dbReference type="ARBA" id="ARBA00023034"/>
    </source>
</evidence>
<evidence type="ECO:0000256" key="5">
    <source>
        <dbReference type="ARBA" id="ARBA00012979"/>
    </source>
</evidence>
<feature type="domain" description="Heparan sulfate-N-deacetylase N-terminal" evidence="23">
    <location>
        <begin position="123"/>
        <end position="335"/>
    </location>
</feature>
<evidence type="ECO:0000259" key="22">
    <source>
        <dbReference type="Pfam" id="PF12062"/>
    </source>
</evidence>
<dbReference type="Pfam" id="PF25119">
    <property type="entry name" value="HSNSD_N"/>
    <property type="match status" value="1"/>
</dbReference>
<keyword evidence="15" id="KW-0511">Multifunctional enzyme</keyword>
<evidence type="ECO:0000313" key="27">
    <source>
        <dbReference type="RefSeq" id="XP_055863214.1"/>
    </source>
</evidence>
<evidence type="ECO:0000256" key="2">
    <source>
        <dbReference type="ARBA" id="ARBA00004841"/>
    </source>
</evidence>
<feature type="disulfide bond" evidence="18">
    <location>
        <begin position="849"/>
        <end position="855"/>
    </location>
</feature>
<feature type="chain" id="PRO_5044702383" description="[heparan sulfate]-glucosamine N-sulfotransferase" evidence="20">
    <location>
        <begin position="20"/>
        <end position="907"/>
    </location>
</feature>
<dbReference type="Proteomes" id="UP001165740">
    <property type="component" value="Chromosome 12"/>
</dbReference>
<evidence type="ECO:0000313" key="24">
    <source>
        <dbReference type="Proteomes" id="UP001165740"/>
    </source>
</evidence>
<dbReference type="GO" id="GO:0019213">
    <property type="term" value="F:deacetylase activity"/>
    <property type="evidence" value="ECO:0007669"/>
    <property type="project" value="TreeGrafter"/>
</dbReference>
<protein>
    <recommendedName>
        <fullName evidence="5">[heparan sulfate]-glucosamine N-sulfotransferase</fullName>
        <ecNumber evidence="5">2.8.2.8</ecNumber>
    </recommendedName>
</protein>
<evidence type="ECO:0000256" key="9">
    <source>
        <dbReference type="ARBA" id="ARBA00022968"/>
    </source>
</evidence>
<dbReference type="Pfam" id="PF12062">
    <property type="entry name" value="HSNSD-CE"/>
    <property type="match status" value="1"/>
</dbReference>
<evidence type="ECO:0000256" key="16">
    <source>
        <dbReference type="PIRSR" id="PIRSR637359-1"/>
    </source>
</evidence>
<dbReference type="InterPro" id="IPR021930">
    <property type="entry name" value="Heparan_SO4_deacetylase_dom"/>
</dbReference>
<keyword evidence="7 19" id="KW-0812">Transmembrane</keyword>
<feature type="domain" description="Sulfotransferase" evidence="21">
    <location>
        <begin position="638"/>
        <end position="854"/>
    </location>
</feature>
<evidence type="ECO:0000256" key="17">
    <source>
        <dbReference type="PIRSR" id="PIRSR637359-2"/>
    </source>
</evidence>
<comment type="similarity">
    <text evidence="4">Belongs to the sulfotransferase 1 family. NDST subfamily.</text>
</comment>
<comment type="pathway">
    <text evidence="3">Glycan metabolism; heparan sulfate biosynthesis.</text>
</comment>
<dbReference type="RefSeq" id="XP_055863213.1">
    <property type="nucleotide sequence ID" value="XM_056007238.1"/>
</dbReference>
<evidence type="ECO:0000313" key="25">
    <source>
        <dbReference type="RefSeq" id="XP_055863212.1"/>
    </source>
</evidence>
<evidence type="ECO:0000256" key="4">
    <source>
        <dbReference type="ARBA" id="ARBA00010420"/>
    </source>
</evidence>
<keyword evidence="8" id="KW-0378">Hydrolase</keyword>
<feature type="binding site" evidence="17">
    <location>
        <begin position="860"/>
        <end position="864"/>
    </location>
    <ligand>
        <name>3'-phosphoadenylyl sulfate</name>
        <dbReference type="ChEBI" id="CHEBI:58339"/>
    </ligand>
</feature>
<feature type="signal peptide" evidence="20">
    <location>
        <begin position="1"/>
        <end position="19"/>
    </location>
</feature>
<comment type="pathway">
    <text evidence="2">Glycan metabolism; heparin biosynthesis.</text>
</comment>
<evidence type="ECO:0000256" key="15">
    <source>
        <dbReference type="ARBA" id="ARBA00023268"/>
    </source>
</evidence>
<evidence type="ECO:0000313" key="26">
    <source>
        <dbReference type="RefSeq" id="XP_055863213.1"/>
    </source>
</evidence>
<evidence type="ECO:0000256" key="18">
    <source>
        <dbReference type="PIRSR" id="PIRSR637359-3"/>
    </source>
</evidence>
<dbReference type="InterPro" id="IPR037359">
    <property type="entry name" value="NST/OST"/>
</dbReference>
<keyword evidence="9" id="KW-0735">Signal-anchor</keyword>
<evidence type="ECO:0000256" key="3">
    <source>
        <dbReference type="ARBA" id="ARBA00005093"/>
    </source>
</evidence>
<gene>
    <name evidence="25 26 27 28" type="primary">LOC106070909</name>
</gene>
<evidence type="ECO:0000256" key="1">
    <source>
        <dbReference type="ARBA" id="ARBA00004323"/>
    </source>
</evidence>
<sequence length="907" mass="104637">MSIRIVAVWMLSLIGRTCSVKRCSPVKVLTIAFSVILTWAVLVLIDISGIMPGHSSVVNPNDDEGAFVLTEREWIANEQSLVGDYLVQDNPLGTYFSDKLPGNAPLGSSFYASKVDHRIPLKMVLVFVEDSKSALVSELGQFLALQRIEYRTSLLREDIPALVLTDIDVPRYALLVFDDYLSYMSLDPAKRSLIDDYCKKYSVGILAITHSAGASRTKTFTDHKIKLQQGMRLKSFIFNPEIDFWRVVRAEATFEDILPSSDWTIFITEHATYKPLVFSTTQNSWLRSDEKENNAPKVIAVYDVGLLDGVQKVLLGYDLSFWLNSILAMDAMTYLSNGRLGLPLDRLLQIDIDDMFVGHTGIRTLVSDAEEMLNSQNRIRTLIPNFRYFLGFSGGMYMNGTEAEKAGDKRIVELGKDFVWFNHMFRHEQPHAMNYTSLKASIQKNVQFAATHGMEVIREYMVTPHHSGIYPVIESLYDYWTESKVLCTSTDMYPRNLPQWARRGFIHRGIMVVPRQTCRLFTRTIKYENYPGGKAELDRSIFGGYLFKVFLTTPFMIFMTHMSNYANDRLAIYAFDNVLQFVSNWTNLRLLALPPVEMARRYFQMYTQEINAVWTNPCDYDKHREIWPMSKSCTKLPSFIIVGPQKTGTTALLRFLQAHPMLLGSKPDPVHFEEIQFFLTKNYQNGLDWYQDHFPKPSHPRQILFEKSANYFDNELTPKRMYALLPQVKIVILLCEPAKRAYSWYHNMLFHNDTVAMNYTFFEIVSAPDSSPKFLKDVRNRCLRPGMYAVHLSRWLQYFPKEQILLIDSDRLDNDPVTVLRDLQMFVDVEPVIDYSTILEFNVDKGYFCLKESGCLSSNKGRKYAPMDPVSRSFLTSYYRDHNLNLKTLLNNIGHPFPTWLEKIEES</sequence>
<reference evidence="25 26" key="1">
    <citation type="submission" date="2025-04" db="UniProtKB">
        <authorList>
            <consortium name="RefSeq"/>
        </authorList>
    </citation>
    <scope>IDENTIFICATION</scope>
</reference>
<evidence type="ECO:0000256" key="7">
    <source>
        <dbReference type="ARBA" id="ARBA00022692"/>
    </source>
</evidence>
<evidence type="ECO:0000259" key="21">
    <source>
        <dbReference type="Pfam" id="PF00685"/>
    </source>
</evidence>
<dbReference type="RefSeq" id="XP_055863214.1">
    <property type="nucleotide sequence ID" value="XM_056007239.1"/>
</dbReference>
<keyword evidence="11" id="KW-0333">Golgi apparatus</keyword>
<evidence type="ECO:0000256" key="6">
    <source>
        <dbReference type="ARBA" id="ARBA00022679"/>
    </source>
</evidence>
<evidence type="ECO:0000256" key="8">
    <source>
        <dbReference type="ARBA" id="ARBA00022801"/>
    </source>
</evidence>